<keyword evidence="4" id="KW-1185">Reference proteome</keyword>
<dbReference type="RefSeq" id="WP_118590075.1">
    <property type="nucleotide sequence ID" value="NZ_JACOOZ010000006.1"/>
</dbReference>
<proteinExistence type="predicted"/>
<feature type="domain" description="ATPase AAA-3" evidence="1">
    <location>
        <begin position="37"/>
        <end position="167"/>
    </location>
</feature>
<dbReference type="InterPro" id="IPR027417">
    <property type="entry name" value="P-loop_NTPase"/>
</dbReference>
<dbReference type="PANTHER" id="PTHR42759">
    <property type="entry name" value="MOXR FAMILY PROTEIN"/>
    <property type="match status" value="1"/>
</dbReference>
<evidence type="ECO:0000259" key="1">
    <source>
        <dbReference type="Pfam" id="PF07726"/>
    </source>
</evidence>
<dbReference type="Proteomes" id="UP000597877">
    <property type="component" value="Unassembled WGS sequence"/>
</dbReference>
<dbReference type="PIRSF" id="PIRSF002849">
    <property type="entry name" value="AAA_ATPase_chaperone_MoxR_prd"/>
    <property type="match status" value="1"/>
</dbReference>
<gene>
    <name evidence="3" type="ORF">H8S00_09800</name>
</gene>
<dbReference type="EMBL" id="JACOOZ010000006">
    <property type="protein sequence ID" value="MBC5668276.1"/>
    <property type="molecule type" value="Genomic_DNA"/>
</dbReference>
<accession>A0ABR7F3U0</accession>
<dbReference type="SUPFAM" id="SSF52540">
    <property type="entry name" value="P-loop containing nucleoside triphosphate hydrolases"/>
    <property type="match status" value="1"/>
</dbReference>
<dbReference type="InterPro" id="IPR011703">
    <property type="entry name" value="ATPase_AAA-3"/>
</dbReference>
<dbReference type="Gene3D" id="1.10.8.80">
    <property type="entry name" value="Magnesium chelatase subunit I, C-Terminal domain"/>
    <property type="match status" value="1"/>
</dbReference>
<dbReference type="Pfam" id="PF07726">
    <property type="entry name" value="AAA_3"/>
    <property type="match status" value="1"/>
</dbReference>
<sequence length="313" mass="35017">MSELNKALAVINEVQKAVVGKNDVIEKIMAAIIAQGHILIEDMPGVGKTTMAKAFSKAMGIKDSRVQFTPDIMPSDLTGFSIYKKETGQFVYKPGALMCNMFLADEINRTSPKTQSALLEVMEERQITVDGITREMGNPFVVIATENPEGSAGTQMLPESQLDRFMICVNMGYPTVEEEMEILKRRHMGNPLEYVNNVISANDIILMEQEVKEVYIKDSVYKYIVQVAESTRNHEMLGGGMSPRGTVALAAMSRAYAWMKGRNFVVPQDVRDVFECIATHRVRLSTKAKVSHINKHDVLSEILRQVPEPAMRR</sequence>
<dbReference type="PANTHER" id="PTHR42759:SF5">
    <property type="entry name" value="METHANOL DEHYDROGENASE REGULATOR"/>
    <property type="match status" value="1"/>
</dbReference>
<organism evidence="3 4">
    <name type="scientific">Eubacterium segne</name>
    <dbReference type="NCBI Taxonomy" id="2763045"/>
    <lineage>
        <taxon>Bacteria</taxon>
        <taxon>Bacillati</taxon>
        <taxon>Bacillota</taxon>
        <taxon>Clostridia</taxon>
        <taxon>Eubacteriales</taxon>
        <taxon>Eubacteriaceae</taxon>
        <taxon>Eubacterium</taxon>
    </lineage>
</organism>
<dbReference type="Gene3D" id="3.40.50.300">
    <property type="entry name" value="P-loop containing nucleotide triphosphate hydrolases"/>
    <property type="match status" value="1"/>
</dbReference>
<evidence type="ECO:0000313" key="4">
    <source>
        <dbReference type="Proteomes" id="UP000597877"/>
    </source>
</evidence>
<evidence type="ECO:0000259" key="2">
    <source>
        <dbReference type="Pfam" id="PF17863"/>
    </source>
</evidence>
<dbReference type="Pfam" id="PF17863">
    <property type="entry name" value="AAA_lid_2"/>
    <property type="match status" value="1"/>
</dbReference>
<dbReference type="InterPro" id="IPR050764">
    <property type="entry name" value="CbbQ/NirQ/NorQ/GpvN"/>
</dbReference>
<comment type="caution">
    <text evidence="3">The sequence shown here is derived from an EMBL/GenBank/DDBJ whole genome shotgun (WGS) entry which is preliminary data.</text>
</comment>
<protein>
    <submittedName>
        <fullName evidence="3">MoxR family ATPase</fullName>
    </submittedName>
</protein>
<feature type="domain" description="ChlI/MoxR AAA lid" evidence="2">
    <location>
        <begin position="230"/>
        <end position="302"/>
    </location>
</feature>
<reference evidence="3 4" key="1">
    <citation type="submission" date="2020-08" db="EMBL/GenBank/DDBJ databases">
        <title>Genome public.</title>
        <authorList>
            <person name="Liu C."/>
            <person name="Sun Q."/>
        </authorList>
    </citation>
    <scope>NUCLEOTIDE SEQUENCE [LARGE SCALE GENOMIC DNA]</scope>
    <source>
        <strain evidence="3 4">BX4</strain>
    </source>
</reference>
<dbReference type="InterPro" id="IPR041628">
    <property type="entry name" value="ChlI/MoxR_AAA_lid"/>
</dbReference>
<evidence type="ECO:0000313" key="3">
    <source>
        <dbReference type="EMBL" id="MBC5668276.1"/>
    </source>
</evidence>
<name>A0ABR7F3U0_9FIRM</name>